<evidence type="ECO:0000259" key="5">
    <source>
        <dbReference type="Pfam" id="PF06580"/>
    </source>
</evidence>
<evidence type="ECO:0000313" key="6">
    <source>
        <dbReference type="EMBL" id="EZH72457.1"/>
    </source>
</evidence>
<feature type="repeat" description="TPR" evidence="1">
    <location>
        <begin position="165"/>
        <end position="198"/>
    </location>
</feature>
<dbReference type="Pfam" id="PF02518">
    <property type="entry name" value="HATPase_c"/>
    <property type="match status" value="1"/>
</dbReference>
<evidence type="ECO:0000256" key="3">
    <source>
        <dbReference type="SAM" id="SignalP"/>
    </source>
</evidence>
<keyword evidence="7" id="KW-1185">Reference proteome</keyword>
<dbReference type="Proteomes" id="UP000023541">
    <property type="component" value="Unassembled WGS sequence"/>
</dbReference>
<keyword evidence="3" id="KW-0732">Signal</keyword>
<name>A0A023BQX3_9FLAO</name>
<dbReference type="SUPFAM" id="SSF81901">
    <property type="entry name" value="HCP-like"/>
    <property type="match status" value="1"/>
</dbReference>
<evidence type="ECO:0000256" key="1">
    <source>
        <dbReference type="PROSITE-ProRule" id="PRU00339"/>
    </source>
</evidence>
<feature type="transmembrane region" description="Helical" evidence="2">
    <location>
        <begin position="488"/>
        <end position="509"/>
    </location>
</feature>
<dbReference type="Pfam" id="PF06580">
    <property type="entry name" value="His_kinase"/>
    <property type="match status" value="1"/>
</dbReference>
<reference evidence="6 7" key="1">
    <citation type="submission" date="2014-04" db="EMBL/GenBank/DDBJ databases">
        <title>Aquimarina sp. 22II-S11-z7 Genome Sequencing.</title>
        <authorList>
            <person name="Lai Q."/>
        </authorList>
    </citation>
    <scope>NUCLEOTIDE SEQUENCE [LARGE SCALE GENOMIC DNA]</scope>
    <source>
        <strain evidence="6 7">22II-S11-z7</strain>
    </source>
</reference>
<dbReference type="OrthoDB" id="6190788at2"/>
<dbReference type="PANTHER" id="PTHR10098:SF108">
    <property type="entry name" value="TETRATRICOPEPTIDE REPEAT PROTEIN 28"/>
    <property type="match status" value="1"/>
</dbReference>
<feature type="domain" description="Histidine kinase/HSP90-like ATPase" evidence="4">
    <location>
        <begin position="623"/>
        <end position="724"/>
    </location>
</feature>
<keyword evidence="2" id="KW-0812">Transmembrane</keyword>
<dbReference type="GO" id="GO:0016020">
    <property type="term" value="C:membrane"/>
    <property type="evidence" value="ECO:0007669"/>
    <property type="project" value="InterPro"/>
</dbReference>
<sequence length="729" mass="83643">MKHFLFLFFLILFCLFNFNDSFAQDNALDSLKTQLQLHTGKDTTRVNLLIDIASAYFRTDLDSTRTYLEKAKSLSTNLGDIKGKANAFRLLARLENIKSDFTKSLDFLQLSLTNYKLINNQEGAARVYIGMGINYYNLSRFEEAMTAYQQASKIYQLLRNKRGIATCQINIAIVYEELGKYDQSISRYKQALELSNQIGDDEGVAYVNTNLGGIHQVQGNYPLALICFYEALSFREKVSDYEGLTYTLHSLGEVNLAMQKYDKALTFFEKSLKHAVQIGDKNNIVANNSNIGDIYLTKTDYANALKHYTFSLHISEEINNLKQIATVKNKIGKVHLLLKRPLFARSYFTEAMQISQQTGNQRILANSLMGIAETYMYNKKYKTAISYIQKSKKIADDLLLLPVQQKAARFLYTIYKKTKNYQKSLDYHEIYKRLSDSILNKENIEKITALEYEYKYEQELSKAADRELKLTKTVETTAQNLEKSQRNVLISIIIFLGSVLMLGSIIFFLKLRHANAKNQNIVIEQKLLRSQMTPHFIFNSLSVLQGMILGKEDKKSVTYLSKFSKLLRIILENSRDKTVLLSEELKAIENYLELYHLEHESYQYTIQVDTTIDIHQFKIPPMLIQPFIENAIEHAFIGHKGVKKIDITLSMVGKKLQCIIIDNGIGINTTLTNKHTSKNSVSTTITKERLSILSKNYNMKGTIEIKDRSITNEKGTEVILTIPYKLVEL</sequence>
<evidence type="ECO:0000256" key="2">
    <source>
        <dbReference type="SAM" id="Phobius"/>
    </source>
</evidence>
<dbReference type="Gene3D" id="3.30.565.10">
    <property type="entry name" value="Histidine kinase-like ATPase, C-terminal domain"/>
    <property type="match status" value="1"/>
</dbReference>
<dbReference type="SUPFAM" id="SSF55874">
    <property type="entry name" value="ATPase domain of HSP90 chaperone/DNA topoisomerase II/histidine kinase"/>
    <property type="match status" value="1"/>
</dbReference>
<dbReference type="RefSeq" id="WP_034245020.1">
    <property type="nucleotide sequence ID" value="NZ_AQRA01000008.1"/>
</dbReference>
<dbReference type="InterPro" id="IPR019734">
    <property type="entry name" value="TPR_rpt"/>
</dbReference>
<proteinExistence type="predicted"/>
<gene>
    <name evidence="6" type="ORF">ATO12_23710</name>
</gene>
<dbReference type="InterPro" id="IPR036890">
    <property type="entry name" value="HATPase_C_sf"/>
</dbReference>
<dbReference type="STRING" id="1317122.ATO12_23710"/>
<evidence type="ECO:0000313" key="7">
    <source>
        <dbReference type="Proteomes" id="UP000023541"/>
    </source>
</evidence>
<feature type="domain" description="Signal transduction histidine kinase internal region" evidence="5">
    <location>
        <begin position="524"/>
        <end position="598"/>
    </location>
</feature>
<feature type="chain" id="PRO_5001511780" evidence="3">
    <location>
        <begin position="24"/>
        <end position="729"/>
    </location>
</feature>
<organism evidence="6 7">
    <name type="scientific">Aquimarina atlantica</name>
    <dbReference type="NCBI Taxonomy" id="1317122"/>
    <lineage>
        <taxon>Bacteria</taxon>
        <taxon>Pseudomonadati</taxon>
        <taxon>Bacteroidota</taxon>
        <taxon>Flavobacteriia</taxon>
        <taxon>Flavobacteriales</taxon>
        <taxon>Flavobacteriaceae</taxon>
        <taxon>Aquimarina</taxon>
    </lineage>
</organism>
<dbReference type="SUPFAM" id="SSF48452">
    <property type="entry name" value="TPR-like"/>
    <property type="match status" value="1"/>
</dbReference>
<keyword evidence="2" id="KW-1133">Transmembrane helix</keyword>
<dbReference type="PANTHER" id="PTHR10098">
    <property type="entry name" value="RAPSYN-RELATED"/>
    <property type="match status" value="1"/>
</dbReference>
<dbReference type="eggNOG" id="COG2972">
    <property type="taxonomic scope" value="Bacteria"/>
</dbReference>
<evidence type="ECO:0000259" key="4">
    <source>
        <dbReference type="Pfam" id="PF02518"/>
    </source>
</evidence>
<protein>
    <submittedName>
        <fullName evidence="6">Uncharacterized protein</fullName>
    </submittedName>
</protein>
<dbReference type="Gene3D" id="1.25.40.10">
    <property type="entry name" value="Tetratricopeptide repeat domain"/>
    <property type="match status" value="3"/>
</dbReference>
<dbReference type="eggNOG" id="COG0457">
    <property type="taxonomic scope" value="Bacteria"/>
</dbReference>
<dbReference type="InterPro" id="IPR010559">
    <property type="entry name" value="Sig_transdc_His_kin_internal"/>
</dbReference>
<accession>A0A023BQX3</accession>
<feature type="signal peptide" evidence="3">
    <location>
        <begin position="1"/>
        <end position="23"/>
    </location>
</feature>
<dbReference type="PROSITE" id="PS50005">
    <property type="entry name" value="TPR"/>
    <property type="match status" value="2"/>
</dbReference>
<comment type="caution">
    <text evidence="6">The sequence shown here is derived from an EMBL/GenBank/DDBJ whole genome shotgun (WGS) entry which is preliminary data.</text>
</comment>
<dbReference type="GO" id="GO:0000155">
    <property type="term" value="F:phosphorelay sensor kinase activity"/>
    <property type="evidence" value="ECO:0007669"/>
    <property type="project" value="InterPro"/>
</dbReference>
<dbReference type="Pfam" id="PF13424">
    <property type="entry name" value="TPR_12"/>
    <property type="match status" value="3"/>
</dbReference>
<dbReference type="InterPro" id="IPR003594">
    <property type="entry name" value="HATPase_dom"/>
</dbReference>
<keyword evidence="1" id="KW-0802">TPR repeat</keyword>
<dbReference type="EMBL" id="AQRA01000008">
    <property type="protein sequence ID" value="EZH72457.1"/>
    <property type="molecule type" value="Genomic_DNA"/>
</dbReference>
<dbReference type="InterPro" id="IPR011990">
    <property type="entry name" value="TPR-like_helical_dom_sf"/>
</dbReference>
<dbReference type="SMART" id="SM00028">
    <property type="entry name" value="TPR"/>
    <property type="match status" value="7"/>
</dbReference>
<feature type="repeat" description="TPR" evidence="1">
    <location>
        <begin position="125"/>
        <end position="158"/>
    </location>
</feature>
<dbReference type="AlphaFoldDB" id="A0A023BQX3"/>
<keyword evidence="2" id="KW-0472">Membrane</keyword>